<dbReference type="AlphaFoldDB" id="A0A9D1F9T4"/>
<comment type="caution">
    <text evidence="1">The sequence shown here is derived from an EMBL/GenBank/DDBJ whole genome shotgun (WGS) entry which is preliminary data.</text>
</comment>
<proteinExistence type="predicted"/>
<organism evidence="1 2">
    <name type="scientific">Candidatus Avoscillospira avistercoris</name>
    <dbReference type="NCBI Taxonomy" id="2840707"/>
    <lineage>
        <taxon>Bacteria</taxon>
        <taxon>Bacillati</taxon>
        <taxon>Bacillota</taxon>
        <taxon>Clostridia</taxon>
        <taxon>Eubacteriales</taxon>
        <taxon>Oscillospiraceae</taxon>
        <taxon>Oscillospiraceae incertae sedis</taxon>
        <taxon>Candidatus Avoscillospira</taxon>
    </lineage>
</organism>
<accession>A0A9D1F9T4</accession>
<name>A0A9D1F9T4_9FIRM</name>
<dbReference type="Gene3D" id="3.10.450.50">
    <property type="match status" value="2"/>
</dbReference>
<reference evidence="1" key="1">
    <citation type="submission" date="2020-10" db="EMBL/GenBank/DDBJ databases">
        <authorList>
            <person name="Gilroy R."/>
        </authorList>
    </citation>
    <scope>NUCLEOTIDE SEQUENCE</scope>
    <source>
        <strain evidence="1">ChiBcec16-1751</strain>
    </source>
</reference>
<dbReference type="EMBL" id="DVJJ01000078">
    <property type="protein sequence ID" value="HIS64706.1"/>
    <property type="molecule type" value="Genomic_DNA"/>
</dbReference>
<dbReference type="Proteomes" id="UP000886741">
    <property type="component" value="Unassembled WGS sequence"/>
</dbReference>
<protein>
    <submittedName>
        <fullName evidence="1">DUF5104 domain-containing protein</fullName>
    </submittedName>
</protein>
<sequence length="422" mass="47382">MYPSAKPRRAAVRLTAAALSLLLLLFLSGCSLFSGEKSTEWLVKGQYKPLYPAQYTTDKLMGCLRDGDLEQLYQVFSPAAKNQQRDFQERLEELEDFFQAEVLSWEHGLGGNLSDGYISDGQVRRSRDWTIELETRDGAYECAAIDVIDDDFIPGNVGFYSLTVFPEDLGLLCGNGTFYNGAVGSGEERAGIFLSYREETPDDADMERLMELAAAGDSDGMFQLFSPYAQEHAEDLPGQIETLMTVLDRPILSQALYGCVTERDYLPGRTEPVVKRHTMYVLETDGKTYVLHLRDLLDPESRESQGLYSVTFHAEEHSIDYKNLGWQTPGVFVRQLTVDAELEGIENGFATVTLTTSVEAEVTCDRDTVTPKQLDALTWEVTIPMEWEYYTFTAATETESVEQPVTVNSDGNVLLYSKYELD</sequence>
<evidence type="ECO:0000313" key="2">
    <source>
        <dbReference type="Proteomes" id="UP000886741"/>
    </source>
</evidence>
<gene>
    <name evidence="1" type="ORF">IAA83_04960</name>
</gene>
<evidence type="ECO:0000313" key="1">
    <source>
        <dbReference type="EMBL" id="HIS64706.1"/>
    </source>
</evidence>
<dbReference type="PROSITE" id="PS51257">
    <property type="entry name" value="PROKAR_LIPOPROTEIN"/>
    <property type="match status" value="1"/>
</dbReference>
<dbReference type="InterPro" id="IPR031344">
    <property type="entry name" value="DUF5104"/>
</dbReference>
<reference evidence="1" key="2">
    <citation type="journal article" date="2021" name="PeerJ">
        <title>Extensive microbial diversity within the chicken gut microbiome revealed by metagenomics and culture.</title>
        <authorList>
            <person name="Gilroy R."/>
            <person name="Ravi A."/>
            <person name="Getino M."/>
            <person name="Pursley I."/>
            <person name="Horton D.L."/>
            <person name="Alikhan N.F."/>
            <person name="Baker D."/>
            <person name="Gharbi K."/>
            <person name="Hall N."/>
            <person name="Watson M."/>
            <person name="Adriaenssens E.M."/>
            <person name="Foster-Nyarko E."/>
            <person name="Jarju S."/>
            <person name="Secka A."/>
            <person name="Antonio M."/>
            <person name="Oren A."/>
            <person name="Chaudhuri R.R."/>
            <person name="La Ragione R."/>
            <person name="Hildebrand F."/>
            <person name="Pallen M.J."/>
        </authorList>
    </citation>
    <scope>NUCLEOTIDE SEQUENCE</scope>
    <source>
        <strain evidence="1">ChiBcec16-1751</strain>
    </source>
</reference>
<dbReference type="Pfam" id="PF17117">
    <property type="entry name" value="DUF5104"/>
    <property type="match status" value="1"/>
</dbReference>